<dbReference type="PANTHER" id="PTHR33908:SF11">
    <property type="entry name" value="MEMBRANE PROTEIN"/>
    <property type="match status" value="1"/>
</dbReference>
<evidence type="ECO:0000256" key="8">
    <source>
        <dbReference type="SAM" id="Phobius"/>
    </source>
</evidence>
<dbReference type="GO" id="GO:0009103">
    <property type="term" value="P:lipopolysaccharide biosynthetic process"/>
    <property type="evidence" value="ECO:0007669"/>
    <property type="project" value="UniProtKB-ARBA"/>
</dbReference>
<evidence type="ECO:0000259" key="9">
    <source>
        <dbReference type="Pfam" id="PF13231"/>
    </source>
</evidence>
<evidence type="ECO:0000256" key="2">
    <source>
        <dbReference type="ARBA" id="ARBA00022475"/>
    </source>
</evidence>
<reference evidence="10 11" key="1">
    <citation type="journal article" date="2015" name="Nature">
        <title>rRNA introns, odd ribosomes, and small enigmatic genomes across a large radiation of phyla.</title>
        <authorList>
            <person name="Brown C.T."/>
            <person name="Hug L.A."/>
            <person name="Thomas B.C."/>
            <person name="Sharon I."/>
            <person name="Castelle C.J."/>
            <person name="Singh A."/>
            <person name="Wilkins M.J."/>
            <person name="Williams K.H."/>
            <person name="Banfield J.F."/>
        </authorList>
    </citation>
    <scope>NUCLEOTIDE SEQUENCE [LARGE SCALE GENOMIC DNA]</scope>
</reference>
<feature type="domain" description="Glycosyltransferase RgtA/B/C/D-like" evidence="9">
    <location>
        <begin position="70"/>
        <end position="225"/>
    </location>
</feature>
<evidence type="ECO:0000313" key="11">
    <source>
        <dbReference type="Proteomes" id="UP000034893"/>
    </source>
</evidence>
<evidence type="ECO:0000256" key="7">
    <source>
        <dbReference type="ARBA" id="ARBA00023136"/>
    </source>
</evidence>
<feature type="transmembrane region" description="Helical" evidence="8">
    <location>
        <begin position="166"/>
        <end position="195"/>
    </location>
</feature>
<evidence type="ECO:0000256" key="1">
    <source>
        <dbReference type="ARBA" id="ARBA00004651"/>
    </source>
</evidence>
<protein>
    <recommendedName>
        <fullName evidence="9">Glycosyltransferase RgtA/B/C/D-like domain-containing protein</fullName>
    </recommendedName>
</protein>
<evidence type="ECO:0000313" key="10">
    <source>
        <dbReference type="EMBL" id="KKQ89460.1"/>
    </source>
</evidence>
<feature type="transmembrane region" description="Helical" evidence="8">
    <location>
        <begin position="115"/>
        <end position="132"/>
    </location>
</feature>
<sequence>MPKSVKRIEIIILILLLLIAIFFRFWRVRDYVVFLGDEGRDMIIMRKIFTERKLPFLGPTASVGGFYLGPVYYWMAAPFLWLWRYDPVGPAYFVAVLGAATVFLLYKFLRDTVGFWPAILASSLYATAPLIVRYSRSSWNPNPLPFFSLLLIYFLYLGIIHKKVIYFLAAGIAFGIAIQLHYLATILIAIFSLVVLVNTNFKKWPQFFLTFVFGSMITFSPFLIFEISHNFPNFKTILEFVTRGTTVGYQTKNYSWLIANTGNIFLEELTKLKGTFLTTLAFWIMVLSGLFGLFKNWRTEKKLMFSIGIIWFLGGLAGLRFYRGQVFDYYFGFMFPAPFLLAGLIFSLGWSKNILKITSIIVTLFAVIWFALNGIYRSPPNRLIDQTEAVANFVIEKSEGKSFNFALISDHNSDHAYRYFLEIKGHTPTELETMVTDQLLVVCESRKCAPLGHPIWEIAGFGRGEITGEWELPNIGIKVFRLIHWPGAPNPAGKPAVKGS</sequence>
<keyword evidence="3" id="KW-0328">Glycosyltransferase</keyword>
<dbReference type="GO" id="GO:0016763">
    <property type="term" value="F:pentosyltransferase activity"/>
    <property type="evidence" value="ECO:0007669"/>
    <property type="project" value="TreeGrafter"/>
</dbReference>
<feature type="transmembrane region" description="Helical" evidence="8">
    <location>
        <begin position="329"/>
        <end position="350"/>
    </location>
</feature>
<dbReference type="PANTHER" id="PTHR33908">
    <property type="entry name" value="MANNOSYLTRANSFERASE YKCB-RELATED"/>
    <property type="match status" value="1"/>
</dbReference>
<feature type="transmembrane region" description="Helical" evidence="8">
    <location>
        <begin position="207"/>
        <end position="225"/>
    </location>
</feature>
<keyword evidence="7 8" id="KW-0472">Membrane</keyword>
<feature type="transmembrane region" description="Helical" evidence="8">
    <location>
        <begin position="144"/>
        <end position="160"/>
    </location>
</feature>
<dbReference type="EMBL" id="LBVP01000013">
    <property type="protein sequence ID" value="KKQ89460.1"/>
    <property type="molecule type" value="Genomic_DNA"/>
</dbReference>
<dbReference type="InterPro" id="IPR050297">
    <property type="entry name" value="LipidA_mod_glycosyltrf_83"/>
</dbReference>
<evidence type="ECO:0000256" key="4">
    <source>
        <dbReference type="ARBA" id="ARBA00022679"/>
    </source>
</evidence>
<comment type="subcellular location">
    <subcellularLocation>
        <location evidence="1">Cell membrane</location>
        <topology evidence="1">Multi-pass membrane protein</topology>
    </subcellularLocation>
</comment>
<gene>
    <name evidence="10" type="ORF">UT12_C0013G0003</name>
</gene>
<feature type="transmembrane region" description="Helical" evidence="8">
    <location>
        <begin position="64"/>
        <end position="83"/>
    </location>
</feature>
<feature type="transmembrane region" description="Helical" evidence="8">
    <location>
        <begin position="303"/>
        <end position="323"/>
    </location>
</feature>
<dbReference type="Pfam" id="PF13231">
    <property type="entry name" value="PMT_2"/>
    <property type="match status" value="1"/>
</dbReference>
<accession>A0A0G0LNB3</accession>
<organism evidence="10 11">
    <name type="scientific">Candidatus Curtissbacteria bacterium GW2011_GWC2_38_9</name>
    <dbReference type="NCBI Taxonomy" id="1618414"/>
    <lineage>
        <taxon>Bacteria</taxon>
        <taxon>Candidatus Curtissiibacteriota</taxon>
    </lineage>
</organism>
<feature type="transmembrane region" description="Helical" evidence="8">
    <location>
        <begin position="7"/>
        <end position="26"/>
    </location>
</feature>
<evidence type="ECO:0000256" key="6">
    <source>
        <dbReference type="ARBA" id="ARBA00022989"/>
    </source>
</evidence>
<comment type="caution">
    <text evidence="10">The sequence shown here is derived from an EMBL/GenBank/DDBJ whole genome shotgun (WGS) entry which is preliminary data.</text>
</comment>
<dbReference type="Proteomes" id="UP000034893">
    <property type="component" value="Unassembled WGS sequence"/>
</dbReference>
<dbReference type="GO" id="GO:0005886">
    <property type="term" value="C:plasma membrane"/>
    <property type="evidence" value="ECO:0007669"/>
    <property type="project" value="UniProtKB-SubCell"/>
</dbReference>
<feature type="transmembrane region" description="Helical" evidence="8">
    <location>
        <begin position="275"/>
        <end position="294"/>
    </location>
</feature>
<keyword evidence="5 8" id="KW-0812">Transmembrane</keyword>
<feature type="transmembrane region" description="Helical" evidence="8">
    <location>
        <begin position="90"/>
        <end position="109"/>
    </location>
</feature>
<dbReference type="AlphaFoldDB" id="A0A0G0LNB3"/>
<feature type="transmembrane region" description="Helical" evidence="8">
    <location>
        <begin position="357"/>
        <end position="376"/>
    </location>
</feature>
<keyword evidence="6 8" id="KW-1133">Transmembrane helix</keyword>
<keyword evidence="4" id="KW-0808">Transferase</keyword>
<evidence type="ECO:0000256" key="5">
    <source>
        <dbReference type="ARBA" id="ARBA00022692"/>
    </source>
</evidence>
<name>A0A0G0LNB3_9BACT</name>
<evidence type="ECO:0000256" key="3">
    <source>
        <dbReference type="ARBA" id="ARBA00022676"/>
    </source>
</evidence>
<keyword evidence="2" id="KW-1003">Cell membrane</keyword>
<proteinExistence type="predicted"/>
<dbReference type="InterPro" id="IPR038731">
    <property type="entry name" value="RgtA/B/C-like"/>
</dbReference>